<accession>A0AAV1W712</accession>
<name>A0AAV1W712_LUPLU</name>
<gene>
    <name evidence="6" type="ORF">LLUT_LOCUS6135</name>
</gene>
<dbReference type="AlphaFoldDB" id="A0AAV1W712"/>
<evidence type="ECO:0000256" key="4">
    <source>
        <dbReference type="ARBA" id="ARBA00023004"/>
    </source>
</evidence>
<keyword evidence="7" id="KW-1185">Reference proteome</keyword>
<dbReference type="InterPro" id="IPR036396">
    <property type="entry name" value="Cyt_P450_sf"/>
</dbReference>
<dbReference type="GO" id="GO:0020037">
    <property type="term" value="F:heme binding"/>
    <property type="evidence" value="ECO:0007669"/>
    <property type="project" value="InterPro"/>
</dbReference>
<keyword evidence="5" id="KW-0503">Monooxygenase</keyword>
<keyword evidence="1" id="KW-0349">Heme</keyword>
<evidence type="ECO:0000256" key="2">
    <source>
        <dbReference type="ARBA" id="ARBA00022723"/>
    </source>
</evidence>
<dbReference type="InterPro" id="IPR002401">
    <property type="entry name" value="Cyt_P450_E_grp-I"/>
</dbReference>
<dbReference type="PRINTS" id="PR00463">
    <property type="entry name" value="EP450I"/>
</dbReference>
<comment type="caution">
    <text evidence="6">The sequence shown here is derived from an EMBL/GenBank/DDBJ whole genome shotgun (WGS) entry which is preliminary data.</text>
</comment>
<proteinExistence type="predicted"/>
<dbReference type="InterPro" id="IPR001128">
    <property type="entry name" value="Cyt_P450"/>
</dbReference>
<evidence type="ECO:0000256" key="1">
    <source>
        <dbReference type="ARBA" id="ARBA00022617"/>
    </source>
</evidence>
<evidence type="ECO:0000313" key="7">
    <source>
        <dbReference type="Proteomes" id="UP001497480"/>
    </source>
</evidence>
<keyword evidence="3" id="KW-0560">Oxidoreductase</keyword>
<keyword evidence="2" id="KW-0479">Metal-binding</keyword>
<dbReference type="GO" id="GO:0005506">
    <property type="term" value="F:iron ion binding"/>
    <property type="evidence" value="ECO:0007669"/>
    <property type="project" value="InterPro"/>
</dbReference>
<dbReference type="Gene3D" id="1.10.630.10">
    <property type="entry name" value="Cytochrome P450"/>
    <property type="match status" value="1"/>
</dbReference>
<evidence type="ECO:0008006" key="8">
    <source>
        <dbReference type="Google" id="ProtNLM"/>
    </source>
</evidence>
<dbReference type="PANTHER" id="PTHR47947">
    <property type="entry name" value="CYTOCHROME P450 82C3-RELATED"/>
    <property type="match status" value="1"/>
</dbReference>
<dbReference type="PANTHER" id="PTHR47947:SF49">
    <property type="entry name" value="CYTOCHROME P450 FAMILY PROTEIN"/>
    <property type="match status" value="1"/>
</dbReference>
<dbReference type="GO" id="GO:0004497">
    <property type="term" value="F:monooxygenase activity"/>
    <property type="evidence" value="ECO:0007669"/>
    <property type="project" value="UniProtKB-KW"/>
</dbReference>
<keyword evidence="4" id="KW-0408">Iron</keyword>
<reference evidence="6 7" key="1">
    <citation type="submission" date="2024-03" db="EMBL/GenBank/DDBJ databases">
        <authorList>
            <person name="Martinez-Hernandez J."/>
        </authorList>
    </citation>
    <scope>NUCLEOTIDE SEQUENCE [LARGE SCALE GENOMIC DNA]</scope>
</reference>
<evidence type="ECO:0000313" key="6">
    <source>
        <dbReference type="EMBL" id="CAL0305075.1"/>
    </source>
</evidence>
<organism evidence="6 7">
    <name type="scientific">Lupinus luteus</name>
    <name type="common">European yellow lupine</name>
    <dbReference type="NCBI Taxonomy" id="3873"/>
    <lineage>
        <taxon>Eukaryota</taxon>
        <taxon>Viridiplantae</taxon>
        <taxon>Streptophyta</taxon>
        <taxon>Embryophyta</taxon>
        <taxon>Tracheophyta</taxon>
        <taxon>Spermatophyta</taxon>
        <taxon>Magnoliopsida</taxon>
        <taxon>eudicotyledons</taxon>
        <taxon>Gunneridae</taxon>
        <taxon>Pentapetalae</taxon>
        <taxon>rosids</taxon>
        <taxon>fabids</taxon>
        <taxon>Fabales</taxon>
        <taxon>Fabaceae</taxon>
        <taxon>Papilionoideae</taxon>
        <taxon>50 kb inversion clade</taxon>
        <taxon>genistoids sensu lato</taxon>
        <taxon>core genistoids</taxon>
        <taxon>Genisteae</taxon>
        <taxon>Lupinus</taxon>
    </lineage>
</organism>
<dbReference type="EMBL" id="CAXHTB010000004">
    <property type="protein sequence ID" value="CAL0305075.1"/>
    <property type="molecule type" value="Genomic_DNA"/>
</dbReference>
<protein>
    <recommendedName>
        <fullName evidence="8">Cytochrome P450</fullName>
    </recommendedName>
</protein>
<sequence>MGHLPLLSGSKVPHLTLGSMADKYGPIFTVMLGSQRAVVLSNWKLAKECFTTNDLAVSSRPRLVAVQQMSYNQAMSAFAPYNPYWRQLRKIATLELLSNRCIELLSHVCVSEVETSLKELYKLWNDKKNHSEIMYVEVAK</sequence>
<dbReference type="GO" id="GO:0016705">
    <property type="term" value="F:oxidoreductase activity, acting on paired donors, with incorporation or reduction of molecular oxygen"/>
    <property type="evidence" value="ECO:0007669"/>
    <property type="project" value="InterPro"/>
</dbReference>
<dbReference type="InterPro" id="IPR050651">
    <property type="entry name" value="Plant_Cytochrome_P450_Monoox"/>
</dbReference>
<dbReference type="SUPFAM" id="SSF48264">
    <property type="entry name" value="Cytochrome P450"/>
    <property type="match status" value="1"/>
</dbReference>
<evidence type="ECO:0000256" key="5">
    <source>
        <dbReference type="ARBA" id="ARBA00023033"/>
    </source>
</evidence>
<evidence type="ECO:0000256" key="3">
    <source>
        <dbReference type="ARBA" id="ARBA00023002"/>
    </source>
</evidence>
<dbReference type="Pfam" id="PF00067">
    <property type="entry name" value="p450"/>
    <property type="match status" value="1"/>
</dbReference>
<dbReference type="Proteomes" id="UP001497480">
    <property type="component" value="Unassembled WGS sequence"/>
</dbReference>